<organism evidence="2">
    <name type="scientific">Ganoderma boninense</name>
    <dbReference type="NCBI Taxonomy" id="34458"/>
    <lineage>
        <taxon>Eukaryota</taxon>
        <taxon>Fungi</taxon>
        <taxon>Dikarya</taxon>
        <taxon>Basidiomycota</taxon>
        <taxon>Agaricomycotina</taxon>
        <taxon>Agaricomycetes</taxon>
        <taxon>Polyporales</taxon>
        <taxon>Polyporaceae</taxon>
        <taxon>Ganoderma</taxon>
    </lineage>
</organism>
<name>A0A5K1JZ17_9APHY</name>
<accession>A0A5K1JZ17</accession>
<evidence type="ECO:0000313" key="2">
    <source>
        <dbReference type="EMBL" id="VWO97770.1"/>
    </source>
</evidence>
<sequence>MFTSISPPRAERTATIHLLCGSDVESFIKSVYANEVDIPSIQGFRISSGSITQSIGDVFAGLIVKHLGVLKIRHLEIHHAEEFLGSSSSHRLVHAFAMCSTITHLILDEVGDRARDLLVKSRFSLVSENLAMPDLDDEPGESDSESEQDPSSEFDSDSPRSNRQRDAEHHARHNPIVLLRNSRATLESLTTTSCRTALALGPTAKATTKDLSFKHVYPRLTALALHQCADVPPTFRLVSAFPHLRTLHASFALDAIMDAGEAAGGFRARRRANEGKQKVFGTWRALEACHAPLLEHYLLGLACRVARLHVQGDHMDAGMLGEVLRRTAPACVRLQGFDADVFGPQAGLADALAQLADDVVGGLAELDVALDVGSTLPADHIDVEQMLGNLADALQPLRIHTFRLSLAVCIHGSPRPPLDAVPLCAQERYLEILDLDALATRIRTSVPSLQTVTIRLSGHSTRPLATAVHEVGRDHAVPMVCD</sequence>
<feature type="compositionally biased region" description="Acidic residues" evidence="1">
    <location>
        <begin position="134"/>
        <end position="156"/>
    </location>
</feature>
<reference evidence="2" key="1">
    <citation type="submission" date="2019-10" db="EMBL/GenBank/DDBJ databases">
        <authorList>
            <person name="Nor Muhammad N."/>
        </authorList>
    </citation>
    <scope>NUCLEOTIDE SEQUENCE</scope>
</reference>
<dbReference type="AlphaFoldDB" id="A0A5K1JZ17"/>
<protein>
    <submittedName>
        <fullName evidence="2">N/A</fullName>
    </submittedName>
</protein>
<feature type="compositionally biased region" description="Basic and acidic residues" evidence="1">
    <location>
        <begin position="157"/>
        <end position="169"/>
    </location>
</feature>
<proteinExistence type="predicted"/>
<dbReference type="EMBL" id="LR726516">
    <property type="protein sequence ID" value="VWO97770.1"/>
    <property type="molecule type" value="Genomic_DNA"/>
</dbReference>
<feature type="region of interest" description="Disordered" evidence="1">
    <location>
        <begin position="132"/>
        <end position="176"/>
    </location>
</feature>
<evidence type="ECO:0000256" key="1">
    <source>
        <dbReference type="SAM" id="MobiDB-lite"/>
    </source>
</evidence>
<gene>
    <name evidence="2" type="primary">I1RSD5</name>
</gene>